<proteinExistence type="predicted"/>
<evidence type="ECO:0000259" key="2">
    <source>
        <dbReference type="Pfam" id="PF09791"/>
    </source>
</evidence>
<dbReference type="Pfam" id="PF09791">
    <property type="entry name" value="Oxidored-like"/>
    <property type="match status" value="1"/>
</dbReference>
<evidence type="ECO:0000313" key="3">
    <source>
        <dbReference type="EMBL" id="WOK95168.1"/>
    </source>
</evidence>
<evidence type="ECO:0000313" key="4">
    <source>
        <dbReference type="Proteomes" id="UP001327560"/>
    </source>
</evidence>
<evidence type="ECO:0000256" key="1">
    <source>
        <dbReference type="SAM" id="MobiDB-lite"/>
    </source>
</evidence>
<dbReference type="Proteomes" id="UP001327560">
    <property type="component" value="Chromosome 1"/>
</dbReference>
<feature type="compositionally biased region" description="Pro residues" evidence="1">
    <location>
        <begin position="72"/>
        <end position="84"/>
    </location>
</feature>
<keyword evidence="4" id="KW-1185">Reference proteome</keyword>
<gene>
    <name evidence="3" type="ORF">Cni_G03875</name>
</gene>
<feature type="region of interest" description="Disordered" evidence="1">
    <location>
        <begin position="49"/>
        <end position="84"/>
    </location>
</feature>
<dbReference type="PANTHER" id="PTHR21193">
    <property type="entry name" value="OXIDOREDUCTASE-LIKE DOMAIN-CONTAINING PROTEIN 1"/>
    <property type="match status" value="1"/>
</dbReference>
<reference evidence="3 4" key="1">
    <citation type="submission" date="2023-10" db="EMBL/GenBank/DDBJ databases">
        <title>Chromosome-scale genome assembly provides insights into flower coloration mechanisms of Canna indica.</title>
        <authorList>
            <person name="Li C."/>
        </authorList>
    </citation>
    <scope>NUCLEOTIDE SEQUENCE [LARGE SCALE GENOMIC DNA]</scope>
    <source>
        <tissue evidence="3">Flower</tissue>
    </source>
</reference>
<feature type="compositionally biased region" description="Basic and acidic residues" evidence="1">
    <location>
        <begin position="55"/>
        <end position="71"/>
    </location>
</feature>
<dbReference type="EMBL" id="CP136890">
    <property type="protein sequence ID" value="WOK95168.1"/>
    <property type="molecule type" value="Genomic_DNA"/>
</dbReference>
<dbReference type="InterPro" id="IPR019180">
    <property type="entry name" value="Oxidoreductase-like_N"/>
</dbReference>
<feature type="domain" description="Oxidoreductase-like" evidence="2">
    <location>
        <begin position="79"/>
        <end position="119"/>
    </location>
</feature>
<dbReference type="AlphaFoldDB" id="A0AAQ3Q284"/>
<dbReference type="PANTHER" id="PTHR21193:SF3">
    <property type="entry name" value="OXIDOREDUCTASE-LIKE DOMAIN-CONTAINING PROTEIN 1"/>
    <property type="match status" value="1"/>
</dbReference>
<sequence>MRTAVFSPIAARLVHSTALFSRSPRLPLCRRRSPPIWISIAVRSCSTMESAGVENGKEEDKIGKTVEKPKPAEPSPTPLPLPPEKPLPGDCCGSGCVRCVWDIYYEEVEAYNESLRRASENK</sequence>
<name>A0AAQ3Q284_9LILI</name>
<accession>A0AAQ3Q284</accession>
<organism evidence="3 4">
    <name type="scientific">Canna indica</name>
    <name type="common">Indian-shot</name>
    <dbReference type="NCBI Taxonomy" id="4628"/>
    <lineage>
        <taxon>Eukaryota</taxon>
        <taxon>Viridiplantae</taxon>
        <taxon>Streptophyta</taxon>
        <taxon>Embryophyta</taxon>
        <taxon>Tracheophyta</taxon>
        <taxon>Spermatophyta</taxon>
        <taxon>Magnoliopsida</taxon>
        <taxon>Liliopsida</taxon>
        <taxon>Zingiberales</taxon>
        <taxon>Cannaceae</taxon>
        <taxon>Canna</taxon>
    </lineage>
</organism>
<dbReference type="InterPro" id="IPR039251">
    <property type="entry name" value="OXLD1"/>
</dbReference>
<protein>
    <submittedName>
        <fullName evidence="3">Glyceraldehyde-3-phosphate dehydrogenase, testis-specific</fullName>
    </submittedName>
</protein>